<dbReference type="SUPFAM" id="SSF81901">
    <property type="entry name" value="HCP-like"/>
    <property type="match status" value="2"/>
</dbReference>
<dbReference type="Pfam" id="PF08238">
    <property type="entry name" value="Sel1"/>
    <property type="match status" value="10"/>
</dbReference>
<accession>A0AAE3VJ75</accession>
<evidence type="ECO:0000313" key="1">
    <source>
        <dbReference type="EMBL" id="MDQ0291449.1"/>
    </source>
</evidence>
<keyword evidence="2" id="KW-1185">Reference proteome</keyword>
<dbReference type="InterPro" id="IPR011990">
    <property type="entry name" value="TPR-like_helical_dom_sf"/>
</dbReference>
<evidence type="ECO:0000313" key="2">
    <source>
        <dbReference type="Proteomes" id="UP001238163"/>
    </source>
</evidence>
<dbReference type="PANTHER" id="PTHR43628">
    <property type="entry name" value="ACTIVATOR OF C KINASE PROTEIN 1-RELATED"/>
    <property type="match status" value="1"/>
</dbReference>
<dbReference type="PANTHER" id="PTHR43628:SF1">
    <property type="entry name" value="CHITIN SYNTHASE REGULATORY FACTOR 2-RELATED"/>
    <property type="match status" value="1"/>
</dbReference>
<gene>
    <name evidence="1" type="ORF">J3R75_003556</name>
</gene>
<dbReference type="InterPro" id="IPR052945">
    <property type="entry name" value="Mitotic_Regulator"/>
</dbReference>
<dbReference type="AlphaFoldDB" id="A0AAE3VJ75"/>
<dbReference type="EMBL" id="JAUSVL010000001">
    <property type="protein sequence ID" value="MDQ0291449.1"/>
    <property type="molecule type" value="Genomic_DNA"/>
</dbReference>
<dbReference type="RefSeq" id="WP_307264245.1">
    <property type="nucleotide sequence ID" value="NZ_JAUSVL010000001.1"/>
</dbReference>
<organism evidence="1 2">
    <name type="scientific">Oligosphaera ethanolica</name>
    <dbReference type="NCBI Taxonomy" id="760260"/>
    <lineage>
        <taxon>Bacteria</taxon>
        <taxon>Pseudomonadati</taxon>
        <taxon>Lentisphaerota</taxon>
        <taxon>Oligosphaeria</taxon>
        <taxon>Oligosphaerales</taxon>
        <taxon>Oligosphaeraceae</taxon>
        <taxon>Oligosphaera</taxon>
    </lineage>
</organism>
<dbReference type="InterPro" id="IPR006597">
    <property type="entry name" value="Sel1-like"/>
</dbReference>
<reference evidence="1" key="1">
    <citation type="submission" date="2023-07" db="EMBL/GenBank/DDBJ databases">
        <title>Genomic Encyclopedia of Type Strains, Phase IV (KMG-IV): sequencing the most valuable type-strain genomes for metagenomic binning, comparative biology and taxonomic classification.</title>
        <authorList>
            <person name="Goeker M."/>
        </authorList>
    </citation>
    <scope>NUCLEOTIDE SEQUENCE</scope>
    <source>
        <strain evidence="1">DSM 24202</strain>
    </source>
</reference>
<comment type="caution">
    <text evidence="1">The sequence shown here is derived from an EMBL/GenBank/DDBJ whole genome shotgun (WGS) entry which is preliminary data.</text>
</comment>
<dbReference type="Proteomes" id="UP001238163">
    <property type="component" value="Unassembled WGS sequence"/>
</dbReference>
<proteinExistence type="predicted"/>
<dbReference type="SMART" id="SM00671">
    <property type="entry name" value="SEL1"/>
    <property type="match status" value="10"/>
</dbReference>
<sequence>MNKWSPAKKFSLRRAMRLAMRFRDEVKRQESQRPAPMKGMLCVAVTLEDRLYGDLLTRYCEHWLEIGADADNERECLRSGLRRSWEQAAAGDADRLFEIALLFFSSSHRPDHDLAQEWCRECADHYENRQDVEALFRMALLCQAGWGRQADSGHAVTRLRAAAEAGHADAAYEMGVFCWEGHELPQSDSEAEKWFRLAAEWGSPLVLQYIYSLGVRYLMGHGVEKDHSRSRRWFDLAAQLGHPEAAEVMAMHDYPDCSLTAAEQERQRYWEKHRLHDEEDRAQSGDADAQLLLALRYERGEGVEADAAMAAKWFEESFRGFLFKAQHDDPEGDAAHSLAQCYLFGQGTAKDYAKAAEWFAKAGEAGNFMAFTDLALLLLDHDRVTGMTPLQVAIWIDRAGKLHNFDAVDMLCDYAIRRGADYEWRKEVTEESCRLAIEWYSVAANADDVSAQVSLAQLYESGHCGTPDLALAEFWYSKAAIQNQRLANGGNPYAQRDLACLYEDGKGVRQDDAMAKMWFKKAAATFRERAEKGDAAAQCELADMFCCGAGVDFDPEEAEKWYQSACAKGSEQAEKHYGNFCMKMGCICLGLDDPDSNSVDRHAAVKWLQKGAKLGNTHAIDALDYLQQQDIGD</sequence>
<dbReference type="Gene3D" id="1.25.40.10">
    <property type="entry name" value="Tetratricopeptide repeat domain"/>
    <property type="match status" value="4"/>
</dbReference>
<name>A0AAE3VJ75_9BACT</name>
<protein>
    <submittedName>
        <fullName evidence="1">TPR repeat protein</fullName>
    </submittedName>
</protein>